<evidence type="ECO:0000313" key="12">
    <source>
        <dbReference type="EMBL" id="ACZ12449.1"/>
    </source>
</evidence>
<dbReference type="AlphaFoldDB" id="D1B2X9"/>
<dbReference type="InterPro" id="IPR027057">
    <property type="entry name" value="CAXX_Prtase_1"/>
</dbReference>
<evidence type="ECO:0000256" key="1">
    <source>
        <dbReference type="ARBA" id="ARBA00022670"/>
    </source>
</evidence>
<feature type="binding site" evidence="7">
    <location>
        <position position="341"/>
    </location>
    <ligand>
        <name>Zn(2+)</name>
        <dbReference type="ChEBI" id="CHEBI:29105"/>
        <note>catalytic</note>
    </ligand>
</feature>
<protein>
    <submittedName>
        <fullName evidence="12">Ste24 endopeptidase</fullName>
        <ecNumber evidence="12">3.4.24.84</ecNumber>
    </submittedName>
</protein>
<dbReference type="EMBL" id="CP001816">
    <property type="protein sequence ID" value="ACZ12449.1"/>
    <property type="molecule type" value="Genomic_DNA"/>
</dbReference>
<dbReference type="eggNOG" id="COG0501">
    <property type="taxonomic scope" value="Bacteria"/>
</dbReference>
<evidence type="ECO:0000256" key="5">
    <source>
        <dbReference type="ARBA" id="ARBA00023049"/>
    </source>
</evidence>
<feature type="binding site" evidence="7">
    <location>
        <position position="270"/>
    </location>
    <ligand>
        <name>Zn(2+)</name>
        <dbReference type="ChEBI" id="CHEBI:29105"/>
        <note>catalytic</note>
    </ligand>
</feature>
<dbReference type="HOGENOM" id="CLU_025947_1_0_7"/>
<evidence type="ECO:0000256" key="9">
    <source>
        <dbReference type="SAM" id="Phobius"/>
    </source>
</evidence>
<dbReference type="OrthoDB" id="9781930at2"/>
<proteinExistence type="inferred from homology"/>
<dbReference type="FunFam" id="3.30.2010.10:FF:000010">
    <property type="entry name" value="M48 family peptidase"/>
    <property type="match status" value="1"/>
</dbReference>
<keyword evidence="4 7" id="KW-0862">Zinc</keyword>
<dbReference type="GO" id="GO:0071586">
    <property type="term" value="P:CAAX-box protein processing"/>
    <property type="evidence" value="ECO:0007669"/>
    <property type="project" value="InterPro"/>
</dbReference>
<feature type="transmembrane region" description="Helical" evidence="9">
    <location>
        <begin position="276"/>
        <end position="294"/>
    </location>
</feature>
<sequence length="404" mass="45299">MVWIVIALYMCYSGIRLYVALLEIGHVKKAKALPPVILSAQNYEKAAEYKIATQKFALASIVYETLLFMGWVGFGIAFVNELVVLENALLHSVVVVMLFIAMNYLLMLPFEIYQTFGLDKAFGFSTIDGRTFLFDQIKAAGMFLVFGGAFFWAMSAIMAYFTYWWVYGFLFSLGVILCINMIYPIFIVPMFNKLTPLEDESLKSSIEALLKRAGLKSSGVFSLDASKRDNRLNAYFGGLGSSKRVVLFDTLIAKLEKQELLAVLGHELGHFKHKDILKNIASSAVMLLVMFALFGNLPQTLFDALHVKKEAGSVMILFLLLSPLVSFIFMPLFGLVSRYNEYRADAYGSECESKEALCSALVKLADENRSFPYAHPLSIVLYFTHPPLLQRLEKLGMPLLKGDA</sequence>
<feature type="domain" description="CAAX prenyl protease 1 N-terminal" evidence="11">
    <location>
        <begin position="26"/>
        <end position="193"/>
    </location>
</feature>
<keyword evidence="3 8" id="KW-0378">Hydrolase</keyword>
<dbReference type="GO" id="GO:0004222">
    <property type="term" value="F:metalloendopeptidase activity"/>
    <property type="evidence" value="ECO:0007669"/>
    <property type="project" value="InterPro"/>
</dbReference>
<feature type="transmembrane region" description="Helical" evidence="9">
    <location>
        <begin position="6"/>
        <end position="24"/>
    </location>
</feature>
<dbReference type="Pfam" id="PF01435">
    <property type="entry name" value="Peptidase_M48"/>
    <property type="match status" value="1"/>
</dbReference>
<feature type="transmembrane region" description="Helical" evidence="9">
    <location>
        <begin position="139"/>
        <end position="161"/>
    </location>
</feature>
<feature type="transmembrane region" description="Helical" evidence="9">
    <location>
        <begin position="56"/>
        <end position="76"/>
    </location>
</feature>
<keyword evidence="9" id="KW-0472">Membrane</keyword>
<gene>
    <name evidence="12" type="ordered locus">Sdel_1431</name>
</gene>
<evidence type="ECO:0000256" key="2">
    <source>
        <dbReference type="ARBA" id="ARBA00022723"/>
    </source>
</evidence>
<feature type="binding site" evidence="7">
    <location>
        <position position="266"/>
    </location>
    <ligand>
        <name>Zn(2+)</name>
        <dbReference type="ChEBI" id="CHEBI:29105"/>
        <note>catalytic</note>
    </ligand>
</feature>
<dbReference type="KEGG" id="sdl:Sdel_1431"/>
<dbReference type="RefSeq" id="WP_012857200.1">
    <property type="nucleotide sequence ID" value="NC_013512.1"/>
</dbReference>
<dbReference type="EC" id="3.4.24.84" evidence="12"/>
<reference evidence="12 13" key="2">
    <citation type="journal article" date="2010" name="Stand. Genomic Sci.">
        <title>Complete genome sequence of Sulfurospirillum deleyianum type strain (5175).</title>
        <authorList>
            <person name="Sikorski J."/>
            <person name="Lapidus A."/>
            <person name="Copeland A."/>
            <person name="Glavina Del Rio T."/>
            <person name="Nolan M."/>
            <person name="Lucas S."/>
            <person name="Chen F."/>
            <person name="Tice H."/>
            <person name="Cheng J.F."/>
            <person name="Saunders E."/>
            <person name="Bruce D."/>
            <person name="Goodwin L."/>
            <person name="Pitluck S."/>
            <person name="Ovchinnikova G."/>
            <person name="Pati A."/>
            <person name="Ivanova N."/>
            <person name="Mavromatis K."/>
            <person name="Chen A."/>
            <person name="Palaniappan K."/>
            <person name="Chain P."/>
            <person name="Land M."/>
            <person name="Hauser L."/>
            <person name="Chang Y.J."/>
            <person name="Jeffries C.D."/>
            <person name="Brettin T."/>
            <person name="Detter J.C."/>
            <person name="Han C."/>
            <person name="Rohde M."/>
            <person name="Lang E."/>
            <person name="Spring S."/>
            <person name="Goker M."/>
            <person name="Bristow J."/>
            <person name="Eisen J.A."/>
            <person name="Markowitz V."/>
            <person name="Hugenholtz P."/>
            <person name="Kyrpides N.C."/>
            <person name="Klenk H.P."/>
        </authorList>
    </citation>
    <scope>NUCLEOTIDE SEQUENCE [LARGE SCALE GENOMIC DNA]</scope>
    <source>
        <strain evidence="13">ATCC 51133 / DSM 6946 / 5175</strain>
    </source>
</reference>
<evidence type="ECO:0000256" key="4">
    <source>
        <dbReference type="ARBA" id="ARBA00022833"/>
    </source>
</evidence>
<keyword evidence="5 8" id="KW-0482">Metalloprotease</keyword>
<comment type="similarity">
    <text evidence="8">Belongs to the peptidase M48 family.</text>
</comment>
<feature type="transmembrane region" description="Helical" evidence="9">
    <location>
        <begin position="314"/>
        <end position="336"/>
    </location>
</feature>
<organism evidence="12 13">
    <name type="scientific">Sulfurospirillum deleyianum (strain ATCC 51133 / DSM 6946 / 5175)</name>
    <dbReference type="NCBI Taxonomy" id="525898"/>
    <lineage>
        <taxon>Bacteria</taxon>
        <taxon>Pseudomonadati</taxon>
        <taxon>Campylobacterota</taxon>
        <taxon>Epsilonproteobacteria</taxon>
        <taxon>Campylobacterales</taxon>
        <taxon>Sulfurospirillaceae</taxon>
        <taxon>Sulfurospirillum</taxon>
    </lineage>
</organism>
<reference evidence="13" key="1">
    <citation type="submission" date="2009-11" db="EMBL/GenBank/DDBJ databases">
        <title>The complete genome of Sulfurospirillum deleyianum DSM 6946.</title>
        <authorList>
            <consortium name="US DOE Joint Genome Institute (JGI-PGF)"/>
            <person name="Lucas S."/>
            <person name="Copeland A."/>
            <person name="Lapidus A."/>
            <person name="Glavina del Rio T."/>
            <person name="Dalin E."/>
            <person name="Tice H."/>
            <person name="Bruce D."/>
            <person name="Goodwin L."/>
            <person name="Pitluck S."/>
            <person name="Kyrpides N."/>
            <person name="Mavromatis K."/>
            <person name="Ivanova N."/>
            <person name="Ovchinnikova G."/>
            <person name="Munk A.C."/>
            <person name="Lu M."/>
            <person name="Brettin T."/>
            <person name="Detter J.C."/>
            <person name="Han C."/>
            <person name="Tapia R."/>
            <person name="Larimer F."/>
            <person name="Land M."/>
            <person name="Hauser L."/>
            <person name="Markowitz V."/>
            <person name="Cheng J.F."/>
            <person name="Hugenholtz P."/>
            <person name="Woyke T."/>
            <person name="Wu D."/>
            <person name="Aumann P."/>
            <person name="Schneider S."/>
            <person name="Lang E."/>
            <person name="Spring S."/>
            <person name="Klenk H.P."/>
            <person name="Eisen J.A."/>
        </authorList>
    </citation>
    <scope>NUCLEOTIDE SEQUENCE [LARGE SCALE GENOMIC DNA]</scope>
    <source>
        <strain evidence="13">ATCC 51133 / DSM 6946 / 5175</strain>
    </source>
</reference>
<evidence type="ECO:0000256" key="8">
    <source>
        <dbReference type="RuleBase" id="RU003983"/>
    </source>
</evidence>
<dbReference type="Pfam" id="PF16491">
    <property type="entry name" value="Peptidase_M48_N"/>
    <property type="match status" value="1"/>
</dbReference>
<dbReference type="CDD" id="cd07343">
    <property type="entry name" value="M48A_Zmpste24p_like"/>
    <property type="match status" value="1"/>
</dbReference>
<keyword evidence="9" id="KW-1133">Transmembrane helix</keyword>
<feature type="domain" description="Peptidase M48" evidence="10">
    <location>
        <begin position="196"/>
        <end position="395"/>
    </location>
</feature>
<dbReference type="GO" id="GO:0046872">
    <property type="term" value="F:metal ion binding"/>
    <property type="evidence" value="ECO:0007669"/>
    <property type="project" value="UniProtKB-KW"/>
</dbReference>
<evidence type="ECO:0000256" key="3">
    <source>
        <dbReference type="ARBA" id="ARBA00022801"/>
    </source>
</evidence>
<feature type="active site" evidence="6">
    <location>
        <position position="267"/>
    </location>
</feature>
<evidence type="ECO:0000313" key="13">
    <source>
        <dbReference type="Proteomes" id="UP000002222"/>
    </source>
</evidence>
<feature type="transmembrane region" description="Helical" evidence="9">
    <location>
        <begin position="167"/>
        <end position="188"/>
    </location>
</feature>
<keyword evidence="13" id="KW-1185">Reference proteome</keyword>
<evidence type="ECO:0000256" key="6">
    <source>
        <dbReference type="PIRSR" id="PIRSR627057-1"/>
    </source>
</evidence>
<keyword evidence="2 7" id="KW-0479">Metal-binding</keyword>
<dbReference type="PANTHER" id="PTHR10120">
    <property type="entry name" value="CAAX PRENYL PROTEASE 1"/>
    <property type="match status" value="1"/>
</dbReference>
<comment type="cofactor">
    <cofactor evidence="7 8">
        <name>Zn(2+)</name>
        <dbReference type="ChEBI" id="CHEBI:29105"/>
    </cofactor>
    <text evidence="7 8">Binds 1 zinc ion per subunit.</text>
</comment>
<feature type="transmembrane region" description="Helical" evidence="9">
    <location>
        <begin position="88"/>
        <end position="106"/>
    </location>
</feature>
<accession>D1B2X9</accession>
<name>D1B2X9_SULD5</name>
<dbReference type="Gene3D" id="3.30.2010.10">
    <property type="entry name" value="Metalloproteases ('zincins'), catalytic domain"/>
    <property type="match status" value="1"/>
</dbReference>
<evidence type="ECO:0000259" key="10">
    <source>
        <dbReference type="Pfam" id="PF01435"/>
    </source>
</evidence>
<keyword evidence="9" id="KW-0812">Transmembrane</keyword>
<dbReference type="InterPro" id="IPR001915">
    <property type="entry name" value="Peptidase_M48"/>
</dbReference>
<evidence type="ECO:0000259" key="11">
    <source>
        <dbReference type="Pfam" id="PF16491"/>
    </source>
</evidence>
<evidence type="ECO:0000256" key="7">
    <source>
        <dbReference type="PIRSR" id="PIRSR627057-2"/>
    </source>
</evidence>
<feature type="active site" description="Proton donor" evidence="6">
    <location>
        <position position="345"/>
    </location>
</feature>
<dbReference type="InterPro" id="IPR032456">
    <property type="entry name" value="Peptidase_M48_N"/>
</dbReference>
<dbReference type="Proteomes" id="UP000002222">
    <property type="component" value="Chromosome"/>
</dbReference>
<keyword evidence="1 8" id="KW-0645">Protease</keyword>
<dbReference type="STRING" id="525898.Sdel_1431"/>